<dbReference type="EMBL" id="AZFF01000028">
    <property type="protein sequence ID" value="KRL52945.1"/>
    <property type="molecule type" value="Genomic_DNA"/>
</dbReference>
<dbReference type="Pfam" id="PF06114">
    <property type="entry name" value="Peptidase_M78"/>
    <property type="match status" value="1"/>
</dbReference>
<evidence type="ECO:0000313" key="2">
    <source>
        <dbReference type="EMBL" id="KRL52945.1"/>
    </source>
</evidence>
<accession>A0A0R1R865</accession>
<keyword evidence="3" id="KW-1185">Reference proteome</keyword>
<reference evidence="2 3" key="1">
    <citation type="journal article" date="2015" name="Genome Announc.">
        <title>Expanding the biotechnology potential of lactobacilli through comparative genomics of 213 strains and associated genera.</title>
        <authorList>
            <person name="Sun Z."/>
            <person name="Harris H.M."/>
            <person name="McCann A."/>
            <person name="Guo C."/>
            <person name="Argimon S."/>
            <person name="Zhang W."/>
            <person name="Yang X."/>
            <person name="Jeffery I.B."/>
            <person name="Cooney J.C."/>
            <person name="Kagawa T.F."/>
            <person name="Liu W."/>
            <person name="Song Y."/>
            <person name="Salvetti E."/>
            <person name="Wrobel A."/>
            <person name="Rasinkangas P."/>
            <person name="Parkhill J."/>
            <person name="Rea M.C."/>
            <person name="O'Sullivan O."/>
            <person name="Ritari J."/>
            <person name="Douillard F.P."/>
            <person name="Paul Ross R."/>
            <person name="Yang R."/>
            <person name="Briner A.E."/>
            <person name="Felis G.E."/>
            <person name="de Vos W.M."/>
            <person name="Barrangou R."/>
            <person name="Klaenhammer T.R."/>
            <person name="Caufield P.W."/>
            <person name="Cui Y."/>
            <person name="Zhang H."/>
            <person name="O'Toole P.W."/>
        </authorList>
    </citation>
    <scope>NUCLEOTIDE SEQUENCE [LARGE SCALE GENOMIC DNA]</scope>
    <source>
        <strain evidence="2 3">DSM 15814</strain>
    </source>
</reference>
<gene>
    <name evidence="2" type="ORF">FD35_GL001523</name>
</gene>
<organism evidence="2 3">
    <name type="scientific">Furfurilactobacillus rossiae DSM 15814</name>
    <dbReference type="NCBI Taxonomy" id="1114972"/>
    <lineage>
        <taxon>Bacteria</taxon>
        <taxon>Bacillati</taxon>
        <taxon>Bacillota</taxon>
        <taxon>Bacilli</taxon>
        <taxon>Lactobacillales</taxon>
        <taxon>Lactobacillaceae</taxon>
        <taxon>Furfurilactobacillus</taxon>
    </lineage>
</organism>
<name>A0A0R1R865_9LACO</name>
<feature type="domain" description="IrrE N-terminal-like" evidence="1">
    <location>
        <begin position="33"/>
        <end position="101"/>
    </location>
</feature>
<dbReference type="Proteomes" id="UP000051999">
    <property type="component" value="Unassembled WGS sequence"/>
</dbReference>
<proteinExistence type="predicted"/>
<dbReference type="PATRIC" id="fig|1114972.6.peg.1549"/>
<sequence length="142" mass="16322">MSNQTVLEYLNRLAADNQIKIFWLNQLHEFTTPACDTQTRKIVMNPNWHNANQIPFQLAHEIAHVLISDNSDRILYFSSAANHSKIEMEANKKAVELLIPEYLEYADPANINANDFVDQFSVPHFLSNFAQEVLSNCSRSQE</sequence>
<evidence type="ECO:0000313" key="3">
    <source>
        <dbReference type="Proteomes" id="UP000051999"/>
    </source>
</evidence>
<dbReference type="Gene3D" id="1.10.10.2910">
    <property type="match status" value="1"/>
</dbReference>
<dbReference type="RefSeq" id="WP_017262776.1">
    <property type="nucleotide sequence ID" value="NZ_AZFF01000028.1"/>
</dbReference>
<protein>
    <recommendedName>
        <fullName evidence="1">IrrE N-terminal-like domain-containing protein</fullName>
    </recommendedName>
</protein>
<dbReference type="InterPro" id="IPR010359">
    <property type="entry name" value="IrrE_HExxH"/>
</dbReference>
<evidence type="ECO:0000259" key="1">
    <source>
        <dbReference type="Pfam" id="PF06114"/>
    </source>
</evidence>
<dbReference type="STRING" id="1114972.FD35_GL001523"/>
<dbReference type="AlphaFoldDB" id="A0A0R1R865"/>
<comment type="caution">
    <text evidence="2">The sequence shown here is derived from an EMBL/GenBank/DDBJ whole genome shotgun (WGS) entry which is preliminary data.</text>
</comment>